<accession>A0A8H7SFB0</accession>
<organism evidence="4 5">
    <name type="scientific">Circinella minor</name>
    <dbReference type="NCBI Taxonomy" id="1195481"/>
    <lineage>
        <taxon>Eukaryota</taxon>
        <taxon>Fungi</taxon>
        <taxon>Fungi incertae sedis</taxon>
        <taxon>Mucoromycota</taxon>
        <taxon>Mucoromycotina</taxon>
        <taxon>Mucoromycetes</taxon>
        <taxon>Mucorales</taxon>
        <taxon>Lichtheimiaceae</taxon>
        <taxon>Circinella</taxon>
    </lineage>
</organism>
<dbReference type="PANTHER" id="PTHR44229:SF4">
    <property type="entry name" value="15-HYDROXYPROSTAGLANDIN DEHYDROGENASE [NAD(+)]"/>
    <property type="match status" value="1"/>
</dbReference>
<dbReference type="PRINTS" id="PR00081">
    <property type="entry name" value="GDHRDH"/>
</dbReference>
<dbReference type="Gene3D" id="3.40.50.720">
    <property type="entry name" value="NAD(P)-binding Rossmann-like Domain"/>
    <property type="match status" value="1"/>
</dbReference>
<keyword evidence="3" id="KW-0560">Oxidoreductase</keyword>
<dbReference type="PANTHER" id="PTHR44229">
    <property type="entry name" value="15-HYDROXYPROSTAGLANDIN DEHYDROGENASE [NAD(+)]"/>
    <property type="match status" value="1"/>
</dbReference>
<dbReference type="Proteomes" id="UP000646827">
    <property type="component" value="Unassembled WGS sequence"/>
</dbReference>
<dbReference type="CDD" id="cd05233">
    <property type="entry name" value="SDR_c"/>
    <property type="match status" value="1"/>
</dbReference>
<keyword evidence="2" id="KW-0521">NADP</keyword>
<name>A0A8H7SFB0_9FUNG</name>
<dbReference type="InterPro" id="IPR020904">
    <property type="entry name" value="Sc_DH/Rdtase_CS"/>
</dbReference>
<evidence type="ECO:0000313" key="4">
    <source>
        <dbReference type="EMBL" id="KAG2227097.1"/>
    </source>
</evidence>
<dbReference type="EMBL" id="JAEPRB010000010">
    <property type="protein sequence ID" value="KAG2227097.1"/>
    <property type="molecule type" value="Genomic_DNA"/>
</dbReference>
<dbReference type="InterPro" id="IPR036291">
    <property type="entry name" value="NAD(P)-bd_dom_sf"/>
</dbReference>
<proteinExistence type="inferred from homology"/>
<reference evidence="4 5" key="1">
    <citation type="submission" date="2020-12" db="EMBL/GenBank/DDBJ databases">
        <title>Metabolic potential, ecology and presence of endohyphal bacteria is reflected in genomic diversity of Mucoromycotina.</title>
        <authorList>
            <person name="Muszewska A."/>
            <person name="Okrasinska A."/>
            <person name="Steczkiewicz K."/>
            <person name="Drgas O."/>
            <person name="Orlowska M."/>
            <person name="Perlinska-Lenart U."/>
            <person name="Aleksandrzak-Piekarczyk T."/>
            <person name="Szatraj K."/>
            <person name="Zielenkiewicz U."/>
            <person name="Pilsyk S."/>
            <person name="Malc E."/>
            <person name="Mieczkowski P."/>
            <person name="Kruszewska J.S."/>
            <person name="Biernat P."/>
            <person name="Pawlowska J."/>
        </authorList>
    </citation>
    <scope>NUCLEOTIDE SEQUENCE [LARGE SCALE GENOMIC DNA]</scope>
    <source>
        <strain evidence="4 5">CBS 142.35</strain>
    </source>
</reference>
<comment type="caution">
    <text evidence="4">The sequence shown here is derived from an EMBL/GenBank/DDBJ whole genome shotgun (WGS) entry which is preliminary data.</text>
</comment>
<dbReference type="SUPFAM" id="SSF51735">
    <property type="entry name" value="NAD(P)-binding Rossmann-fold domains"/>
    <property type="match status" value="1"/>
</dbReference>
<dbReference type="AlphaFoldDB" id="A0A8H7SFB0"/>
<dbReference type="PROSITE" id="PS00061">
    <property type="entry name" value="ADH_SHORT"/>
    <property type="match status" value="1"/>
</dbReference>
<evidence type="ECO:0000256" key="3">
    <source>
        <dbReference type="ARBA" id="ARBA00023002"/>
    </source>
</evidence>
<evidence type="ECO:0000256" key="2">
    <source>
        <dbReference type="ARBA" id="ARBA00022857"/>
    </source>
</evidence>
<dbReference type="Pfam" id="PF00106">
    <property type="entry name" value="adh_short"/>
    <property type="match status" value="1"/>
</dbReference>
<keyword evidence="5" id="KW-1185">Reference proteome</keyword>
<dbReference type="InterPro" id="IPR002347">
    <property type="entry name" value="SDR_fam"/>
</dbReference>
<dbReference type="GO" id="GO:0005737">
    <property type="term" value="C:cytoplasm"/>
    <property type="evidence" value="ECO:0007669"/>
    <property type="project" value="TreeGrafter"/>
</dbReference>
<sequence>MAIDKTLEGKVAVITGGARGIGKGVAKALIERGAKVVIGNRSVDQGEATVKEFNDAAGYKVASFIRTDVKDYKDNIALFQFAEKEFGGVDIAFLNAGIMGKGVDTPFTLPDDEIDTRIMSVNGSGTMKGTKIALLHMAKQKKKGVIVHCSSILGMHQIYCTAAYVAAKHALTGWTRSFGLLPQICDVRVNAVCPGFLDLSEVPVYDTDSMDGPIIDLFTHVPKTKLQTVIDAVLLLIEDEQRNAQTLLALPGNEILVEEPPTPIEAPLLGSAVTPEFEEQFRKYERDTVKYQRKVLAETIREYEEKYSN</sequence>
<dbReference type="OrthoDB" id="5840532at2759"/>
<gene>
    <name evidence="4" type="ORF">INT45_003827</name>
</gene>
<evidence type="ECO:0000256" key="1">
    <source>
        <dbReference type="ARBA" id="ARBA00006484"/>
    </source>
</evidence>
<protein>
    <submittedName>
        <fullName evidence="4">Uncharacterized protein</fullName>
    </submittedName>
</protein>
<dbReference type="GO" id="GO:0016616">
    <property type="term" value="F:oxidoreductase activity, acting on the CH-OH group of donors, NAD or NADP as acceptor"/>
    <property type="evidence" value="ECO:0007669"/>
    <property type="project" value="TreeGrafter"/>
</dbReference>
<comment type="similarity">
    <text evidence="1">Belongs to the short-chain dehydrogenases/reductases (SDR) family.</text>
</comment>
<evidence type="ECO:0000313" key="5">
    <source>
        <dbReference type="Proteomes" id="UP000646827"/>
    </source>
</evidence>